<gene>
    <name evidence="3" type="ORF">C5L14_19105</name>
</gene>
<dbReference type="Pfam" id="PF05050">
    <property type="entry name" value="Methyltransf_21"/>
    <property type="match status" value="1"/>
</dbReference>
<dbReference type="RefSeq" id="WP_105863632.1">
    <property type="nucleotide sequence ID" value="NZ_PUEJ01000006.1"/>
</dbReference>
<sequence length="319" mass="35619">MNSIYADEADIRAAYRLFLGREPDPSGMAHYMGLLGKKVSTDELREFFVNSEEFHNRNLSMNQSTRVDLGGISVVVDPNEPEFGRHIAKYRNWEPHIVEILSQNLSPGDVYVDIGANVGVMSFHAARIVGPAGRIIAFEPNPDNAQNFLRGVWANKFDNVILYQFAASDEGSIFSLVGSSNTWLSEPSISGQVAQSIRVDTLLQQESRIDFIKIDIEGHEPQALAGLIQTIKRHQPTILCEFNPRCLRDHIGLAPPLFANKLFDLTDCITVVEYNGATSEVSNAEDLISLWTRKNAEAVERGFLPDGMLHFDLLFNANR</sequence>
<protein>
    <recommendedName>
        <fullName evidence="5">Methyltransferase FkbM domain-containing protein</fullName>
    </recommendedName>
</protein>
<dbReference type="PANTHER" id="PTHR34203">
    <property type="entry name" value="METHYLTRANSFERASE, FKBM FAMILY PROTEIN"/>
    <property type="match status" value="1"/>
</dbReference>
<feature type="domain" description="Methyltransferase FkbM" evidence="1">
    <location>
        <begin position="113"/>
        <end position="243"/>
    </location>
</feature>
<comment type="caution">
    <text evidence="3">The sequence shown here is derived from an EMBL/GenBank/DDBJ whole genome shotgun (WGS) entry which is preliminary data.</text>
</comment>
<dbReference type="SUPFAM" id="SSF53335">
    <property type="entry name" value="S-adenosyl-L-methionine-dependent methyltransferases"/>
    <property type="match status" value="1"/>
</dbReference>
<reference evidence="3 4" key="1">
    <citation type="submission" date="2018-02" db="EMBL/GenBank/DDBJ databases">
        <title>Whole genome sequencing of endophytic bacterium.</title>
        <authorList>
            <person name="Eedara R."/>
            <person name="Podile A.R."/>
        </authorList>
    </citation>
    <scope>NUCLEOTIDE SEQUENCE [LARGE SCALE GENOMIC DNA]</scope>
    <source>
        <strain evidence="3 4">RP1T</strain>
    </source>
</reference>
<dbReference type="InterPro" id="IPR006342">
    <property type="entry name" value="FkbM_mtfrase"/>
</dbReference>
<dbReference type="InterPro" id="IPR029063">
    <property type="entry name" value="SAM-dependent_MTases_sf"/>
</dbReference>
<dbReference type="Pfam" id="PF13946">
    <property type="entry name" value="DUF4214"/>
    <property type="match status" value="1"/>
</dbReference>
<dbReference type="EMBL" id="PUEJ01000006">
    <property type="protein sequence ID" value="PRH86338.1"/>
    <property type="molecule type" value="Genomic_DNA"/>
</dbReference>
<dbReference type="Gene3D" id="3.40.50.150">
    <property type="entry name" value="Vaccinia Virus protein VP39"/>
    <property type="match status" value="1"/>
</dbReference>
<evidence type="ECO:0000313" key="4">
    <source>
        <dbReference type="Proteomes" id="UP000237682"/>
    </source>
</evidence>
<dbReference type="OrthoDB" id="7272699at2"/>
<keyword evidence="4" id="KW-1185">Reference proteome</keyword>
<dbReference type="AlphaFoldDB" id="A0A2S9QAG1"/>
<proteinExistence type="predicted"/>
<evidence type="ECO:0000259" key="1">
    <source>
        <dbReference type="Pfam" id="PF05050"/>
    </source>
</evidence>
<dbReference type="InterPro" id="IPR052514">
    <property type="entry name" value="SAM-dependent_MTase"/>
</dbReference>
<name>A0A2S9QAG1_9HYPH</name>
<dbReference type="InterPro" id="IPR025282">
    <property type="entry name" value="DUF4214"/>
</dbReference>
<evidence type="ECO:0000259" key="2">
    <source>
        <dbReference type="Pfam" id="PF13946"/>
    </source>
</evidence>
<dbReference type="PANTHER" id="PTHR34203:SF15">
    <property type="entry name" value="SLL1173 PROTEIN"/>
    <property type="match status" value="1"/>
</dbReference>
<evidence type="ECO:0000313" key="3">
    <source>
        <dbReference type="EMBL" id="PRH86338.1"/>
    </source>
</evidence>
<evidence type="ECO:0008006" key="5">
    <source>
        <dbReference type="Google" id="ProtNLM"/>
    </source>
</evidence>
<accession>A0A2S9QAG1</accession>
<dbReference type="Proteomes" id="UP000237682">
    <property type="component" value="Unassembled WGS sequence"/>
</dbReference>
<dbReference type="NCBIfam" id="TIGR01444">
    <property type="entry name" value="fkbM_fam"/>
    <property type="match status" value="1"/>
</dbReference>
<organism evidence="3 4">
    <name type="scientific">Labrys okinawensis</name>
    <dbReference type="NCBI Taxonomy" id="346911"/>
    <lineage>
        <taxon>Bacteria</taxon>
        <taxon>Pseudomonadati</taxon>
        <taxon>Pseudomonadota</taxon>
        <taxon>Alphaproteobacteria</taxon>
        <taxon>Hyphomicrobiales</taxon>
        <taxon>Xanthobacteraceae</taxon>
        <taxon>Labrys</taxon>
    </lineage>
</organism>
<feature type="domain" description="DUF4214" evidence="2">
    <location>
        <begin position="10"/>
        <end position="57"/>
    </location>
</feature>